<reference evidence="4" key="1">
    <citation type="submission" date="2020-07" db="EMBL/GenBank/DDBJ databases">
        <title>Chryseobacterium sp. CX-624.</title>
        <authorList>
            <person name="Yang C."/>
        </authorList>
    </citation>
    <scope>NUCLEOTIDE SEQUENCE</scope>
    <source>
        <strain evidence="4">CX-624</strain>
    </source>
</reference>
<dbReference type="EMBL" id="CP059472">
    <property type="protein sequence ID" value="QMS98828.1"/>
    <property type="molecule type" value="Genomic_DNA"/>
</dbReference>
<feature type="domain" description="ATPase dynein-related AAA" evidence="2">
    <location>
        <begin position="736"/>
        <end position="812"/>
    </location>
</feature>
<reference evidence="6" key="3">
    <citation type="submission" date="2020-07" db="EMBL/GenBank/DDBJ databases">
        <title>Flavobacterium sp. xlx-214.</title>
        <authorList>
            <person name="Yang C."/>
        </authorList>
    </citation>
    <scope>NUCLEOTIDE SEQUENCE [LARGE SCALE GENOMIC DNA]</scope>
    <source>
        <strain evidence="6">CX-624</strain>
    </source>
</reference>
<evidence type="ECO:0000259" key="2">
    <source>
        <dbReference type="Pfam" id="PF07728"/>
    </source>
</evidence>
<dbReference type="Gene3D" id="3.40.50.300">
    <property type="entry name" value="P-loop containing nucleotide triphosphate hydrolases"/>
    <property type="match status" value="1"/>
</dbReference>
<dbReference type="Pfam" id="PF07728">
    <property type="entry name" value="AAA_5"/>
    <property type="match status" value="1"/>
</dbReference>
<evidence type="ECO:0000313" key="5">
    <source>
        <dbReference type="Proteomes" id="UP000515349"/>
    </source>
</evidence>
<accession>A0A7D7QT49</accession>
<sequence>MNEVVIHSLVDRYLTIISVVGEPNELYKYDAINYFQENWNLEDPNFAEMIKTSFSRAGNLLYQNSWDFIYKTAKEFPEEVREMFDSLYDERLPIDSRILNFQIASDQILVKMRQVLQKENFNAQQDERTLSAYLSFRYPEKYSLYKYSFFKRFSKEFKINNSTSQNGFLLTYYSLLPVFRKVISERADFAKIYRSYYKQPQWDDMNLMIQNILFVNYRSDLTGLYNDVLQPFSKGNLIAYFNYLDQLIIEHGIIQGTQKCVFSCSDKQINFIVGQKYVWSLKSSTHGETFKVIGEGMFGIHSEKFQSSENSFLNHITDTKLLEKHKKGIDRAIVEVFNKTIRSGYLKNNDGFIERLAFDKDFRSKVIGGEFSPYSNKGENYWLFQGNPDYYDVVSALTDSSITSWKVAAHKDKIKVGDKIILWLSGNNSGVYGLGEVTSSVGKNPVIEEELKYYKSAYDPNEDRVDIIITHNFAKNPVLSKIIRENNKLNSLKGGNQGTNFSATREQYEELIRISNLQTTTMNYPLNQILFGCPGSGKTYSTKKLAVEIIEDRMFGNTKDDRDEILRLYDHYSNGNQIRFTTFHQSMGYEDFIEGIKPKTVDNKVLYEVEDGIFTKIASKAQDNWLNAQSARQNSIPFEDALLRLKSEWEEDNSIKFPLKTQGSDFTIISFNEKNLRFRKSSGGTGHTLSFKTMKELFYGERVYSHQGLGIYYPSIIDKLISYTNDSSSSKSLDRFVLIMDEINRGNISSIFGELITLIEDDKRLGSRESIEVTLPYSKEGFGVPPNLYLLGTMNTADRSVESLDTALRRRFSFTEMKSDPQVLVYGHEYSGKIPNTNIDLIVLLETINKRIELLVDKDHQIGHSYFIGVNTVEELKRTFKNKIIPLLEEYFYGDFGKIGLVLGDRFVFSSSTQDNKKILAKFKGYDDVEFLTEKKIYTFADVDTLSVSDFISIYQDNAE</sequence>
<dbReference type="KEGG" id="cbau:H1R16_02105"/>
<dbReference type="PANTHER" id="PTHR37291:SF1">
    <property type="entry name" value="TYPE IV METHYL-DIRECTED RESTRICTION ENZYME ECOKMCRB SUBUNIT"/>
    <property type="match status" value="1"/>
</dbReference>
<dbReference type="InterPro" id="IPR027417">
    <property type="entry name" value="P-loop_NTPase"/>
</dbReference>
<evidence type="ECO:0000313" key="3">
    <source>
        <dbReference type="EMBL" id="MBA5245769.1"/>
    </source>
</evidence>
<dbReference type="SUPFAM" id="SSF88697">
    <property type="entry name" value="PUA domain-like"/>
    <property type="match status" value="1"/>
</dbReference>
<evidence type="ECO:0000259" key="1">
    <source>
        <dbReference type="Pfam" id="PF01878"/>
    </source>
</evidence>
<feature type="domain" description="EVE" evidence="1">
    <location>
        <begin position="380"/>
        <end position="504"/>
    </location>
</feature>
<dbReference type="InterPro" id="IPR015947">
    <property type="entry name" value="PUA-like_sf"/>
</dbReference>
<reference evidence="3" key="4">
    <citation type="submission" date="2020-07" db="EMBL/GenBank/DDBJ databases">
        <authorList>
            <person name="Yang C."/>
        </authorList>
    </citation>
    <scope>NUCLEOTIDE SEQUENCE</scope>
    <source>
        <strain evidence="3">Cx-624</strain>
    </source>
</reference>
<dbReference type="EMBL" id="JACEUX010000001">
    <property type="protein sequence ID" value="MBA5245769.1"/>
    <property type="molecule type" value="Genomic_DNA"/>
</dbReference>
<organism evidence="4 5">
    <name type="scientific">Marnyiella aurantia</name>
    <dbReference type="NCBI Taxonomy" id="2758037"/>
    <lineage>
        <taxon>Bacteria</taxon>
        <taxon>Pseudomonadati</taxon>
        <taxon>Bacteroidota</taxon>
        <taxon>Flavobacteriia</taxon>
        <taxon>Flavobacteriales</taxon>
        <taxon>Weeksellaceae</taxon>
        <taxon>Marnyiella</taxon>
    </lineage>
</organism>
<dbReference type="Pfam" id="PF01878">
    <property type="entry name" value="EVE"/>
    <property type="match status" value="1"/>
</dbReference>
<evidence type="ECO:0000313" key="6">
    <source>
        <dbReference type="Proteomes" id="UP000539710"/>
    </source>
</evidence>
<dbReference type="InterPro" id="IPR002740">
    <property type="entry name" value="EVE_domain"/>
</dbReference>
<dbReference type="GO" id="GO:0005524">
    <property type="term" value="F:ATP binding"/>
    <property type="evidence" value="ECO:0007669"/>
    <property type="project" value="InterPro"/>
</dbReference>
<dbReference type="Proteomes" id="UP000515349">
    <property type="component" value="Chromosome"/>
</dbReference>
<evidence type="ECO:0000313" key="4">
    <source>
        <dbReference type="EMBL" id="QMS98828.1"/>
    </source>
</evidence>
<dbReference type="Proteomes" id="UP000539710">
    <property type="component" value="Unassembled WGS sequence"/>
</dbReference>
<dbReference type="GO" id="GO:0016887">
    <property type="term" value="F:ATP hydrolysis activity"/>
    <property type="evidence" value="ECO:0007669"/>
    <property type="project" value="InterPro"/>
</dbReference>
<dbReference type="InterPro" id="IPR011704">
    <property type="entry name" value="ATPase_dyneun-rel_AAA"/>
</dbReference>
<reference evidence="5" key="2">
    <citation type="submission" date="2020-07" db="EMBL/GenBank/DDBJ databases">
        <title>Chryseobacterium sp.cx-624.</title>
        <authorList>
            <person name="Yang C."/>
        </authorList>
    </citation>
    <scope>NUCLEOTIDE SEQUENCE [LARGE SCALE GENOMIC DNA]</scope>
    <source>
        <strain evidence="5">cx-624</strain>
    </source>
</reference>
<dbReference type="SUPFAM" id="SSF52540">
    <property type="entry name" value="P-loop containing nucleoside triphosphate hydrolases"/>
    <property type="match status" value="1"/>
</dbReference>
<dbReference type="PANTHER" id="PTHR37291">
    <property type="entry name" value="5-METHYLCYTOSINE-SPECIFIC RESTRICTION ENZYME B"/>
    <property type="match status" value="1"/>
</dbReference>
<dbReference type="AlphaFoldDB" id="A0A7D7QT49"/>
<keyword evidence="6" id="KW-1185">Reference proteome</keyword>
<proteinExistence type="predicted"/>
<name>A0A7D7QT49_9FLAO</name>
<dbReference type="REBASE" id="432282">
    <property type="entry name" value="Csp624McrBCP"/>
</dbReference>
<dbReference type="InterPro" id="IPR052934">
    <property type="entry name" value="Methyl-DNA_Rec/Restrict_Enz"/>
</dbReference>
<dbReference type="RefSeq" id="WP_181885888.1">
    <property type="nucleotide sequence ID" value="NZ_CP059472.1"/>
</dbReference>
<dbReference type="Gene3D" id="3.10.590.10">
    <property type="entry name" value="ph1033 like domains"/>
    <property type="match status" value="1"/>
</dbReference>
<gene>
    <name evidence="4" type="ORF">H1R16_02105</name>
    <name evidence="3" type="ORF">H2507_01165</name>
</gene>
<protein>
    <submittedName>
        <fullName evidence="4">EVE domain-containing protein</fullName>
    </submittedName>
</protein>